<keyword evidence="1" id="KW-0472">Membrane</keyword>
<keyword evidence="1" id="KW-1133">Transmembrane helix</keyword>
<keyword evidence="1" id="KW-0812">Transmembrane</keyword>
<reference evidence="2 3" key="1">
    <citation type="journal article" date="2019" name="ISME J.">
        <title>Candidatus Macondimonas diazotrophica, a novel gammaproteobacterial genus dominating crude-oil-contaminated coastal sediments.</title>
        <authorList>
            <person name="Karthikeyan S."/>
            <person name="Konstantinidis K."/>
        </authorList>
    </citation>
    <scope>NUCLEOTIDE SEQUENCE [LARGE SCALE GENOMIC DNA]</scope>
    <source>
        <strain evidence="2 3">KTK01</strain>
    </source>
</reference>
<evidence type="ECO:0000313" key="2">
    <source>
        <dbReference type="EMBL" id="TFZ83782.1"/>
    </source>
</evidence>
<dbReference type="AlphaFoldDB" id="A0A4Z0FCL3"/>
<feature type="transmembrane region" description="Helical" evidence="1">
    <location>
        <begin position="64"/>
        <end position="82"/>
    </location>
</feature>
<comment type="caution">
    <text evidence="2">The sequence shown here is derived from an EMBL/GenBank/DDBJ whole genome shotgun (WGS) entry which is preliminary data.</text>
</comment>
<dbReference type="Proteomes" id="UP000297890">
    <property type="component" value="Unassembled WGS sequence"/>
</dbReference>
<evidence type="ECO:0000313" key="3">
    <source>
        <dbReference type="Proteomes" id="UP000297890"/>
    </source>
</evidence>
<keyword evidence="3" id="KW-1185">Reference proteome</keyword>
<accession>A0A4Z0FCL3</accession>
<evidence type="ECO:0000256" key="1">
    <source>
        <dbReference type="SAM" id="Phobius"/>
    </source>
</evidence>
<dbReference type="EMBL" id="SRIO01000002">
    <property type="protein sequence ID" value="TFZ83782.1"/>
    <property type="molecule type" value="Genomic_DNA"/>
</dbReference>
<proteinExistence type="predicted"/>
<feature type="transmembrane region" description="Helical" evidence="1">
    <location>
        <begin position="27"/>
        <end position="44"/>
    </location>
</feature>
<name>A0A4Z0FCL3_9GAMM</name>
<gene>
    <name evidence="2" type="ORF">E4680_02025</name>
</gene>
<organism evidence="2 3">
    <name type="scientific">Candidatus Macondimonas diazotrophica</name>
    <dbReference type="NCBI Taxonomy" id="2305248"/>
    <lineage>
        <taxon>Bacteria</taxon>
        <taxon>Pseudomonadati</taxon>
        <taxon>Pseudomonadota</taxon>
        <taxon>Gammaproteobacteria</taxon>
        <taxon>Chromatiales</taxon>
        <taxon>Ectothiorhodospiraceae</taxon>
        <taxon>Candidatus Macondimonas</taxon>
    </lineage>
</organism>
<dbReference type="RefSeq" id="WP_135280709.1">
    <property type="nucleotide sequence ID" value="NZ_SRIO01000002.1"/>
</dbReference>
<sequence>MWHAEGKRVRRWWSAKNQILIEHRSRFLVLGFGLCLIATYYSASVPRGGRMLAYFWSPQADVELRLAFILGGLFLFLGLWGYKLRHDER</sequence>
<protein>
    <submittedName>
        <fullName evidence="2">Uncharacterized protein</fullName>
    </submittedName>
</protein>